<protein>
    <submittedName>
        <fullName evidence="1 2">Uncharacterized protein</fullName>
    </submittedName>
</protein>
<accession>A0A072UUV0</accession>
<dbReference type="HOGENOM" id="CLU_2112505_0_0_1"/>
<reference evidence="1 3" key="1">
    <citation type="journal article" date="2011" name="Nature">
        <title>The Medicago genome provides insight into the evolution of rhizobial symbioses.</title>
        <authorList>
            <person name="Young N.D."/>
            <person name="Debelle F."/>
            <person name="Oldroyd G.E."/>
            <person name="Geurts R."/>
            <person name="Cannon S.B."/>
            <person name="Udvardi M.K."/>
            <person name="Benedito V.A."/>
            <person name="Mayer K.F."/>
            <person name="Gouzy J."/>
            <person name="Schoof H."/>
            <person name="Van de Peer Y."/>
            <person name="Proost S."/>
            <person name="Cook D.R."/>
            <person name="Meyers B.C."/>
            <person name="Spannagl M."/>
            <person name="Cheung F."/>
            <person name="De Mita S."/>
            <person name="Krishnakumar V."/>
            <person name="Gundlach H."/>
            <person name="Zhou S."/>
            <person name="Mudge J."/>
            <person name="Bharti A.K."/>
            <person name="Murray J.D."/>
            <person name="Naoumkina M.A."/>
            <person name="Rosen B."/>
            <person name="Silverstein K.A."/>
            <person name="Tang H."/>
            <person name="Rombauts S."/>
            <person name="Zhao P.X."/>
            <person name="Zhou P."/>
            <person name="Barbe V."/>
            <person name="Bardou P."/>
            <person name="Bechner M."/>
            <person name="Bellec A."/>
            <person name="Berger A."/>
            <person name="Berges H."/>
            <person name="Bidwell S."/>
            <person name="Bisseling T."/>
            <person name="Choisne N."/>
            <person name="Couloux A."/>
            <person name="Denny R."/>
            <person name="Deshpande S."/>
            <person name="Dai X."/>
            <person name="Doyle J.J."/>
            <person name="Dudez A.M."/>
            <person name="Farmer A.D."/>
            <person name="Fouteau S."/>
            <person name="Franken C."/>
            <person name="Gibelin C."/>
            <person name="Gish J."/>
            <person name="Goldstein S."/>
            <person name="Gonzalez A.J."/>
            <person name="Green P.J."/>
            <person name="Hallab A."/>
            <person name="Hartog M."/>
            <person name="Hua A."/>
            <person name="Humphray S.J."/>
            <person name="Jeong D.H."/>
            <person name="Jing Y."/>
            <person name="Jocker A."/>
            <person name="Kenton S.M."/>
            <person name="Kim D.J."/>
            <person name="Klee K."/>
            <person name="Lai H."/>
            <person name="Lang C."/>
            <person name="Lin S."/>
            <person name="Macmil S.L."/>
            <person name="Magdelenat G."/>
            <person name="Matthews L."/>
            <person name="McCorrison J."/>
            <person name="Monaghan E.L."/>
            <person name="Mun J.H."/>
            <person name="Najar F.Z."/>
            <person name="Nicholson C."/>
            <person name="Noirot C."/>
            <person name="O'Bleness M."/>
            <person name="Paule C.R."/>
            <person name="Poulain J."/>
            <person name="Prion F."/>
            <person name="Qin B."/>
            <person name="Qu C."/>
            <person name="Retzel E.F."/>
            <person name="Riddle C."/>
            <person name="Sallet E."/>
            <person name="Samain S."/>
            <person name="Samson N."/>
            <person name="Sanders I."/>
            <person name="Saurat O."/>
            <person name="Scarpelli C."/>
            <person name="Schiex T."/>
            <person name="Segurens B."/>
            <person name="Severin A.J."/>
            <person name="Sherrier D.J."/>
            <person name="Shi R."/>
            <person name="Sims S."/>
            <person name="Singer S.R."/>
            <person name="Sinharoy S."/>
            <person name="Sterck L."/>
            <person name="Viollet A."/>
            <person name="Wang B.B."/>
            <person name="Wang K."/>
            <person name="Wang M."/>
            <person name="Wang X."/>
            <person name="Warfsmann J."/>
            <person name="Weissenbach J."/>
            <person name="White D.D."/>
            <person name="White J.D."/>
            <person name="Wiley G.B."/>
            <person name="Wincker P."/>
            <person name="Xing Y."/>
            <person name="Yang L."/>
            <person name="Yao Z."/>
            <person name="Ying F."/>
            <person name="Zhai J."/>
            <person name="Zhou L."/>
            <person name="Zuber A."/>
            <person name="Denarie J."/>
            <person name="Dixon R.A."/>
            <person name="May G.D."/>
            <person name="Schwartz D.C."/>
            <person name="Rogers J."/>
            <person name="Quetier F."/>
            <person name="Town C.D."/>
            <person name="Roe B.A."/>
        </authorList>
    </citation>
    <scope>NUCLEOTIDE SEQUENCE [LARGE SCALE GENOMIC DNA]</scope>
    <source>
        <strain evidence="1">A17</strain>
        <strain evidence="2 3">cv. Jemalong A17</strain>
    </source>
</reference>
<dbReference type="InterPro" id="IPR044730">
    <property type="entry name" value="RNase_H-like_dom_plant"/>
</dbReference>
<evidence type="ECO:0000313" key="1">
    <source>
        <dbReference type="EMBL" id="KEH33166.1"/>
    </source>
</evidence>
<dbReference type="EMBL" id="CM001219">
    <property type="protein sequence ID" value="KEH33166.1"/>
    <property type="molecule type" value="Genomic_DNA"/>
</dbReference>
<keyword evidence="3" id="KW-1185">Reference proteome</keyword>
<evidence type="ECO:0000313" key="2">
    <source>
        <dbReference type="EnsemblPlants" id="KEH33166"/>
    </source>
</evidence>
<reference evidence="1 3" key="2">
    <citation type="journal article" date="2014" name="BMC Genomics">
        <title>An improved genome release (version Mt4.0) for the model legume Medicago truncatula.</title>
        <authorList>
            <person name="Tang H."/>
            <person name="Krishnakumar V."/>
            <person name="Bidwell S."/>
            <person name="Rosen B."/>
            <person name="Chan A."/>
            <person name="Zhou S."/>
            <person name="Gentzbittel L."/>
            <person name="Childs K.L."/>
            <person name="Yandell M."/>
            <person name="Gundlach H."/>
            <person name="Mayer K.F."/>
            <person name="Schwartz D.C."/>
            <person name="Town C.D."/>
        </authorList>
    </citation>
    <scope>GENOME REANNOTATION</scope>
    <source>
        <strain evidence="1">A17</strain>
        <strain evidence="2 3">cv. Jemalong A17</strain>
    </source>
</reference>
<sequence length="116" mass="13059">MVRSLEITCGGVFRDRLGTFLGAFTCNLGISSVFTAEIHGSILALEYAAHNWWKNLWLESVQVISSHIFREGNCCADKLANMGHSIQGTVWLSVSPPELHADFYKDHCDVPRYRFP</sequence>
<dbReference type="Proteomes" id="UP000002051">
    <property type="component" value="Chromosome 3"/>
</dbReference>
<organism evidence="1 3">
    <name type="scientific">Medicago truncatula</name>
    <name type="common">Barrel medic</name>
    <name type="synonym">Medicago tribuloides</name>
    <dbReference type="NCBI Taxonomy" id="3880"/>
    <lineage>
        <taxon>Eukaryota</taxon>
        <taxon>Viridiplantae</taxon>
        <taxon>Streptophyta</taxon>
        <taxon>Embryophyta</taxon>
        <taxon>Tracheophyta</taxon>
        <taxon>Spermatophyta</taxon>
        <taxon>Magnoliopsida</taxon>
        <taxon>eudicotyledons</taxon>
        <taxon>Gunneridae</taxon>
        <taxon>Pentapetalae</taxon>
        <taxon>rosids</taxon>
        <taxon>fabids</taxon>
        <taxon>Fabales</taxon>
        <taxon>Fabaceae</taxon>
        <taxon>Papilionoideae</taxon>
        <taxon>50 kb inversion clade</taxon>
        <taxon>NPAAA clade</taxon>
        <taxon>Hologalegina</taxon>
        <taxon>IRL clade</taxon>
        <taxon>Trifolieae</taxon>
        <taxon>Medicago</taxon>
    </lineage>
</organism>
<dbReference type="InterPro" id="IPR012337">
    <property type="entry name" value="RNaseH-like_sf"/>
</dbReference>
<dbReference type="PANTHER" id="PTHR47723">
    <property type="entry name" value="OS05G0353850 PROTEIN"/>
    <property type="match status" value="1"/>
</dbReference>
<proteinExistence type="predicted"/>
<evidence type="ECO:0000313" key="3">
    <source>
        <dbReference type="Proteomes" id="UP000002051"/>
    </source>
</evidence>
<name>A0A072UUV0_MEDTR</name>
<gene>
    <name evidence="1" type="ordered locus">MTR_3g026170</name>
</gene>
<dbReference type="PANTHER" id="PTHR47723:SF23">
    <property type="entry name" value="REVERSE TRANSCRIPTASE-LIKE PROTEIN"/>
    <property type="match status" value="1"/>
</dbReference>
<dbReference type="EnsemblPlants" id="KEH33166">
    <property type="protein sequence ID" value="KEH33166"/>
    <property type="gene ID" value="MTR_3g026170"/>
</dbReference>
<dbReference type="InterPro" id="IPR053151">
    <property type="entry name" value="RNase_H-like"/>
</dbReference>
<reference evidence="2" key="3">
    <citation type="submission" date="2015-04" db="UniProtKB">
        <authorList>
            <consortium name="EnsemblPlants"/>
        </authorList>
    </citation>
    <scope>IDENTIFICATION</scope>
    <source>
        <strain evidence="2">cv. Jemalong A17</strain>
    </source>
</reference>
<dbReference type="CDD" id="cd06222">
    <property type="entry name" value="RNase_H_like"/>
    <property type="match status" value="1"/>
</dbReference>
<dbReference type="SUPFAM" id="SSF53098">
    <property type="entry name" value="Ribonuclease H-like"/>
    <property type="match status" value="1"/>
</dbReference>
<dbReference type="AlphaFoldDB" id="A0A072UUV0"/>